<name>A0A0D0GL48_9SPHI</name>
<dbReference type="Pfam" id="PF03572">
    <property type="entry name" value="Peptidase_S41"/>
    <property type="match status" value="1"/>
</dbReference>
<dbReference type="Gene3D" id="3.90.226.10">
    <property type="entry name" value="2-enoyl-CoA Hydratase, Chain A, domain 1"/>
    <property type="match status" value="1"/>
</dbReference>
<comment type="caution">
    <text evidence="2">The sequence shown here is derived from an EMBL/GenBank/DDBJ whole genome shotgun (WGS) entry which is preliminary data.</text>
</comment>
<proteinExistence type="predicted"/>
<evidence type="ECO:0000259" key="1">
    <source>
        <dbReference type="SMART" id="SM00245"/>
    </source>
</evidence>
<dbReference type="GO" id="GO:0008236">
    <property type="term" value="F:serine-type peptidase activity"/>
    <property type="evidence" value="ECO:0007669"/>
    <property type="project" value="InterPro"/>
</dbReference>
<evidence type="ECO:0000313" key="3">
    <source>
        <dbReference type="Proteomes" id="UP000032049"/>
    </source>
</evidence>
<dbReference type="STRING" id="1503925.TH53_06450"/>
<dbReference type="GO" id="GO:0006508">
    <property type="term" value="P:proteolysis"/>
    <property type="evidence" value="ECO:0007669"/>
    <property type="project" value="InterPro"/>
</dbReference>
<dbReference type="PANTHER" id="PTHR32060:SF30">
    <property type="entry name" value="CARBOXY-TERMINAL PROCESSING PROTEASE CTPA"/>
    <property type="match status" value="1"/>
</dbReference>
<dbReference type="GO" id="GO:0007165">
    <property type="term" value="P:signal transduction"/>
    <property type="evidence" value="ECO:0007669"/>
    <property type="project" value="TreeGrafter"/>
</dbReference>
<protein>
    <recommendedName>
        <fullName evidence="1">Tail specific protease domain-containing protein</fullName>
    </recommendedName>
</protein>
<dbReference type="GO" id="GO:0030288">
    <property type="term" value="C:outer membrane-bounded periplasmic space"/>
    <property type="evidence" value="ECO:0007669"/>
    <property type="project" value="TreeGrafter"/>
</dbReference>
<accession>A0A0D0GL48</accession>
<keyword evidence="3" id="KW-1185">Reference proteome</keyword>
<dbReference type="Proteomes" id="UP000032049">
    <property type="component" value="Unassembled WGS sequence"/>
</dbReference>
<gene>
    <name evidence="2" type="ORF">TH53_06450</name>
</gene>
<dbReference type="RefSeq" id="WP_041879799.1">
    <property type="nucleotide sequence ID" value="NZ_CP157278.1"/>
</dbReference>
<evidence type="ECO:0000313" key="2">
    <source>
        <dbReference type="EMBL" id="KIO77932.1"/>
    </source>
</evidence>
<dbReference type="InterPro" id="IPR005151">
    <property type="entry name" value="Tail-specific_protease"/>
</dbReference>
<dbReference type="EMBL" id="JXRA01000026">
    <property type="protein sequence ID" value="KIO77932.1"/>
    <property type="molecule type" value="Genomic_DNA"/>
</dbReference>
<dbReference type="AlphaFoldDB" id="A0A0D0GL48"/>
<feature type="domain" description="Tail specific protease" evidence="1">
    <location>
        <begin position="394"/>
        <end position="588"/>
    </location>
</feature>
<dbReference type="InterPro" id="IPR029045">
    <property type="entry name" value="ClpP/crotonase-like_dom_sf"/>
</dbReference>
<dbReference type="PANTHER" id="PTHR32060">
    <property type="entry name" value="TAIL-SPECIFIC PROTEASE"/>
    <property type="match status" value="1"/>
</dbReference>
<reference evidence="2 3" key="1">
    <citation type="submission" date="2015-01" db="EMBL/GenBank/DDBJ databases">
        <title>Draft genome sequence of Pedobacter sp. NL19 isolated from sludge of an effluent treatment pond in an abandoned uranium mine.</title>
        <authorList>
            <person name="Santos T."/>
            <person name="Caetano T."/>
            <person name="Covas C."/>
            <person name="Cruz A."/>
            <person name="Mendo S."/>
        </authorList>
    </citation>
    <scope>NUCLEOTIDE SEQUENCE [LARGE SCALE GENOMIC DNA]</scope>
    <source>
        <strain evidence="2 3">NL19</strain>
    </source>
</reference>
<dbReference type="OrthoDB" id="5379939at2"/>
<sequence length="610" mass="67899">MKRNTSFFHQTGLLVLISITTTANLFARPTSRQVRNIEAFTRLYGYVQYFHPSDEAPQDWALVAIYGHRKMLTIKDDDELLSELKNIFHPIAPAVKVFFNSEPEYFSLRELTPGNPEYYQTITWQHLGFGLPMYNNIYKSVRTNRSSEKKVHPGDDIFKKQAVVGEFLQKQITSGISCIVPYALYTTREGTYPKADTVSTKRLTAAINNGLPKDLSGNLKISGDSLVVRLADITIAWNILKHSFPYWEDASKPAGDILTDAIQRAFTDQTTGDFLNTLKLMCAPLNDGHLFIELSDGSDHTNDASAPLILTKAEGKIVVKEVLDTNLVKEISKGDIIDSIDYQSSHNALLSREGLLSGSAQWKEYKGLTTLLNGPGQTTINLVLSSKRGRKSLNISRSIKGTGYRNGSFKTKPVPAGWIEPHIYYINLSEDSISDIQYKVALTSARAIIFDLRGYPLNDNAFNVISHLLKKSVKTNTFFTPEIIYPDFEKITYQSNAEQINPLLPHLNAKIYFLTDASAQSASETLLSSIKDFKLATIIGQPTSGTNGNINMIYLPGRYQIGYTGLLTKNNDGSKHHLAGIIPDVIVNPTCNGIGMGKDEILEQALRMAR</sequence>
<dbReference type="SMART" id="SM00245">
    <property type="entry name" value="TSPc"/>
    <property type="match status" value="1"/>
</dbReference>
<dbReference type="GO" id="GO:0004175">
    <property type="term" value="F:endopeptidase activity"/>
    <property type="evidence" value="ECO:0007669"/>
    <property type="project" value="TreeGrafter"/>
</dbReference>
<dbReference type="SUPFAM" id="SSF52096">
    <property type="entry name" value="ClpP/crotonase"/>
    <property type="match status" value="1"/>
</dbReference>
<organism evidence="2 3">
    <name type="scientific">Pedobacter lusitanus</name>
    <dbReference type="NCBI Taxonomy" id="1503925"/>
    <lineage>
        <taxon>Bacteria</taxon>
        <taxon>Pseudomonadati</taxon>
        <taxon>Bacteroidota</taxon>
        <taxon>Sphingobacteriia</taxon>
        <taxon>Sphingobacteriales</taxon>
        <taxon>Sphingobacteriaceae</taxon>
        <taxon>Pedobacter</taxon>
    </lineage>
</organism>